<reference evidence="1" key="1">
    <citation type="submission" date="2014-12" db="EMBL/GenBank/DDBJ databases">
        <title>Insight into the proteome of Arion vulgaris.</title>
        <authorList>
            <person name="Aradska J."/>
            <person name="Bulat T."/>
            <person name="Smidak R."/>
            <person name="Sarate P."/>
            <person name="Gangsoo J."/>
            <person name="Sialana F."/>
            <person name="Bilban M."/>
            <person name="Lubec G."/>
        </authorList>
    </citation>
    <scope>NUCLEOTIDE SEQUENCE</scope>
    <source>
        <tissue evidence="1">Skin</tissue>
    </source>
</reference>
<gene>
    <name evidence="1" type="primary">ORF39056</name>
</gene>
<proteinExistence type="predicted"/>
<sequence length="63" mass="7352">MSYEPQPGISKTRIIKRRMEPEHPQSIWRELNEGYATSNPIRFLSQKTPDVNVDPNDRTITLV</sequence>
<name>A0A0B6YX80_9EUPU</name>
<dbReference type="EMBL" id="HACG01013451">
    <property type="protein sequence ID" value="CEK60316.1"/>
    <property type="molecule type" value="Transcribed_RNA"/>
</dbReference>
<organism evidence="1">
    <name type="scientific">Arion vulgaris</name>
    <dbReference type="NCBI Taxonomy" id="1028688"/>
    <lineage>
        <taxon>Eukaryota</taxon>
        <taxon>Metazoa</taxon>
        <taxon>Spiralia</taxon>
        <taxon>Lophotrochozoa</taxon>
        <taxon>Mollusca</taxon>
        <taxon>Gastropoda</taxon>
        <taxon>Heterobranchia</taxon>
        <taxon>Euthyneura</taxon>
        <taxon>Panpulmonata</taxon>
        <taxon>Eupulmonata</taxon>
        <taxon>Stylommatophora</taxon>
        <taxon>Helicina</taxon>
        <taxon>Arionoidea</taxon>
        <taxon>Arionidae</taxon>
        <taxon>Arion</taxon>
    </lineage>
</organism>
<accession>A0A0B6YX80</accession>
<evidence type="ECO:0000313" key="1">
    <source>
        <dbReference type="EMBL" id="CEK60316.1"/>
    </source>
</evidence>
<dbReference type="AlphaFoldDB" id="A0A0B6YX80"/>
<protein>
    <submittedName>
        <fullName evidence="1">Uncharacterized protein</fullName>
    </submittedName>
</protein>